<name>A0ABR8V6X0_9CELL</name>
<keyword evidence="4 7" id="KW-1133">Transmembrane helix</keyword>
<keyword evidence="3 7" id="KW-0812">Transmembrane</keyword>
<protein>
    <submittedName>
        <fullName evidence="10">ABC transporter permease</fullName>
    </submittedName>
</protein>
<dbReference type="Pfam" id="PF02687">
    <property type="entry name" value="FtsX"/>
    <property type="match status" value="1"/>
</dbReference>
<evidence type="ECO:0000256" key="5">
    <source>
        <dbReference type="ARBA" id="ARBA00023136"/>
    </source>
</evidence>
<gene>
    <name evidence="10" type="ORF">H9640_17915</name>
</gene>
<dbReference type="Pfam" id="PF12704">
    <property type="entry name" value="MacB_PCD"/>
    <property type="match status" value="1"/>
</dbReference>
<feature type="domain" description="ABC3 transporter permease C-terminal" evidence="8">
    <location>
        <begin position="272"/>
        <end position="384"/>
    </location>
</feature>
<comment type="subcellular location">
    <subcellularLocation>
        <location evidence="1">Cell membrane</location>
        <topology evidence="1">Multi-pass membrane protein</topology>
    </subcellularLocation>
</comment>
<comment type="caution">
    <text evidence="10">The sequence shown here is derived from an EMBL/GenBank/DDBJ whole genome shotgun (WGS) entry which is preliminary data.</text>
</comment>
<feature type="transmembrane region" description="Helical" evidence="7">
    <location>
        <begin position="268"/>
        <end position="293"/>
    </location>
</feature>
<dbReference type="PANTHER" id="PTHR30572">
    <property type="entry name" value="MEMBRANE COMPONENT OF TRANSPORTER-RELATED"/>
    <property type="match status" value="1"/>
</dbReference>
<evidence type="ECO:0000259" key="9">
    <source>
        <dbReference type="Pfam" id="PF12704"/>
    </source>
</evidence>
<dbReference type="Proteomes" id="UP000633601">
    <property type="component" value="Unassembled WGS sequence"/>
</dbReference>
<evidence type="ECO:0000256" key="3">
    <source>
        <dbReference type="ARBA" id="ARBA00022692"/>
    </source>
</evidence>
<accession>A0ABR8V6X0</accession>
<dbReference type="InterPro" id="IPR050250">
    <property type="entry name" value="Macrolide_Exporter_MacB"/>
</dbReference>
<dbReference type="InterPro" id="IPR003838">
    <property type="entry name" value="ABC3_permease_C"/>
</dbReference>
<evidence type="ECO:0000256" key="6">
    <source>
        <dbReference type="ARBA" id="ARBA00038076"/>
    </source>
</evidence>
<evidence type="ECO:0000256" key="2">
    <source>
        <dbReference type="ARBA" id="ARBA00022475"/>
    </source>
</evidence>
<evidence type="ECO:0000313" key="11">
    <source>
        <dbReference type="Proteomes" id="UP000633601"/>
    </source>
</evidence>
<comment type="similarity">
    <text evidence="6">Belongs to the ABC-4 integral membrane protein family.</text>
</comment>
<feature type="transmembrane region" description="Helical" evidence="7">
    <location>
        <begin position="314"/>
        <end position="342"/>
    </location>
</feature>
<evidence type="ECO:0000259" key="8">
    <source>
        <dbReference type="Pfam" id="PF02687"/>
    </source>
</evidence>
<dbReference type="EMBL" id="JACSQE010000017">
    <property type="protein sequence ID" value="MBD8000425.1"/>
    <property type="molecule type" value="Genomic_DNA"/>
</dbReference>
<organism evidence="10 11">
    <name type="scientific">Oerskovia gallyi</name>
    <dbReference type="NCBI Taxonomy" id="2762226"/>
    <lineage>
        <taxon>Bacteria</taxon>
        <taxon>Bacillati</taxon>
        <taxon>Actinomycetota</taxon>
        <taxon>Actinomycetes</taxon>
        <taxon>Micrococcales</taxon>
        <taxon>Cellulomonadaceae</taxon>
        <taxon>Oerskovia</taxon>
    </lineage>
</organism>
<evidence type="ECO:0000313" key="10">
    <source>
        <dbReference type="EMBL" id="MBD8000425.1"/>
    </source>
</evidence>
<keyword evidence="5 7" id="KW-0472">Membrane</keyword>
<feature type="transmembrane region" description="Helical" evidence="7">
    <location>
        <begin position="25"/>
        <end position="46"/>
    </location>
</feature>
<dbReference type="InterPro" id="IPR025857">
    <property type="entry name" value="MacB_PCD"/>
</dbReference>
<evidence type="ECO:0000256" key="7">
    <source>
        <dbReference type="SAM" id="Phobius"/>
    </source>
</evidence>
<feature type="transmembrane region" description="Helical" evidence="7">
    <location>
        <begin position="354"/>
        <end position="374"/>
    </location>
</feature>
<keyword evidence="11" id="KW-1185">Reference proteome</keyword>
<evidence type="ECO:0000256" key="1">
    <source>
        <dbReference type="ARBA" id="ARBA00004651"/>
    </source>
</evidence>
<dbReference type="PANTHER" id="PTHR30572:SF4">
    <property type="entry name" value="ABC TRANSPORTER PERMEASE YTRF"/>
    <property type="match status" value="1"/>
</dbReference>
<reference evidence="10 11" key="1">
    <citation type="submission" date="2020-08" db="EMBL/GenBank/DDBJ databases">
        <title>A Genomic Blueprint of the Chicken Gut Microbiome.</title>
        <authorList>
            <person name="Gilroy R."/>
            <person name="Ravi A."/>
            <person name="Getino M."/>
            <person name="Pursley I."/>
            <person name="Horton D.L."/>
            <person name="Alikhan N.-F."/>
            <person name="Baker D."/>
            <person name="Gharbi K."/>
            <person name="Hall N."/>
            <person name="Watson M."/>
            <person name="Adriaenssens E.M."/>
            <person name="Foster-Nyarko E."/>
            <person name="Jarju S."/>
            <person name="Secka A."/>
            <person name="Antonio M."/>
            <person name="Oren A."/>
            <person name="Chaudhuri R."/>
            <person name="La Ragione R.M."/>
            <person name="Hildebrand F."/>
            <person name="Pallen M.J."/>
        </authorList>
    </citation>
    <scope>NUCLEOTIDE SEQUENCE [LARGE SCALE GENOMIC DNA]</scope>
    <source>
        <strain evidence="10 11">Sa2CUA8</strain>
    </source>
</reference>
<feature type="domain" description="MacB-like periplasmic core" evidence="9">
    <location>
        <begin position="26"/>
        <end position="228"/>
    </location>
</feature>
<sequence length="391" mass="39761">MTTRLSFADMVGTATLGPRSRPLRALLSILGIGIGIATLVAVMGIAGTNQAHTRAQLEALGSNVLEVAPGDGPDGVVPLPDTASEMIRRIGPVEGAAATRDLKGLHAYRTDLVPGTMGNGLTVAAVEPELAVTMDLTLADGRWFDESTSALPAVVLGSSTARLLGVSSIGQRVWIGDAWYGVLGILSPSQLAPQLDTKALIGDRWALANVDEAAITTIYVRTRSGEATTVRPVIPATANPAAPFAVKVGAPSRLEKAQTAVDGSYRALALGLATIALLVGAIGIVNTMVIAVLERRGEIGLRRAVGARSGQVRLQFVVEAALLGLVGGVAGSVIGVLVTLGYGIATGMSPKVDLWAGVVGIVLAVLVGAAAGAYPASRAAKLSPTQALRGA</sequence>
<proteinExistence type="inferred from homology"/>
<evidence type="ECO:0000256" key="4">
    <source>
        <dbReference type="ARBA" id="ARBA00022989"/>
    </source>
</evidence>
<keyword evidence="2" id="KW-1003">Cell membrane</keyword>
<dbReference type="RefSeq" id="WP_191792131.1">
    <property type="nucleotide sequence ID" value="NZ_JACSQE010000017.1"/>
</dbReference>